<feature type="region of interest" description="Disordered" evidence="1">
    <location>
        <begin position="412"/>
        <end position="458"/>
    </location>
</feature>
<proteinExistence type="predicted"/>
<feature type="compositionally biased region" description="Acidic residues" evidence="1">
    <location>
        <begin position="419"/>
        <end position="436"/>
    </location>
</feature>
<name>A0A0N4XTL2_NIPBR</name>
<evidence type="ECO:0000313" key="4">
    <source>
        <dbReference type="WBParaSite" id="NBR_0000595301-mRNA-1"/>
    </source>
</evidence>
<dbReference type="GO" id="GO:0005634">
    <property type="term" value="C:nucleus"/>
    <property type="evidence" value="ECO:0007669"/>
    <property type="project" value="TreeGrafter"/>
</dbReference>
<dbReference type="PANTHER" id="PTHR13060">
    <property type="entry name" value="SGT1 PROTEIN HSGT1 SUPPRESSOR OF GCR2"/>
    <property type="match status" value="1"/>
</dbReference>
<dbReference type="Pfam" id="PF07093">
    <property type="entry name" value="SGT1"/>
    <property type="match status" value="1"/>
</dbReference>
<evidence type="ECO:0000256" key="1">
    <source>
        <dbReference type="SAM" id="MobiDB-lite"/>
    </source>
</evidence>
<dbReference type="OMA" id="DRVMIHT"/>
<dbReference type="PANTHER" id="PTHR13060:SF0">
    <property type="entry name" value="PROTEIN ECDYSONELESS HOMOLOG"/>
    <property type="match status" value="1"/>
</dbReference>
<reference evidence="2 3" key="2">
    <citation type="submission" date="2018-11" db="EMBL/GenBank/DDBJ databases">
        <authorList>
            <consortium name="Pathogen Informatics"/>
        </authorList>
    </citation>
    <scope>NUCLEOTIDE SEQUENCE [LARGE SCALE GENOMIC DNA]</scope>
</reference>
<protein>
    <submittedName>
        <fullName evidence="4">Protein ecdysoneless</fullName>
    </submittedName>
</protein>
<dbReference type="Proteomes" id="UP000271162">
    <property type="component" value="Unassembled WGS sequence"/>
</dbReference>
<dbReference type="AlphaFoldDB" id="A0A0N4XTL2"/>
<dbReference type="WBParaSite" id="NBR_0000595301-mRNA-1">
    <property type="protein sequence ID" value="NBR_0000595301-mRNA-1"/>
    <property type="gene ID" value="NBR_0000595301"/>
</dbReference>
<dbReference type="InterPro" id="IPR010770">
    <property type="entry name" value="Ecd"/>
</dbReference>
<gene>
    <name evidence="2" type="ORF">NBR_LOCUS5954</name>
</gene>
<sequence length="491" mass="55312">MVVNNCLYYFVYRSPSCHTNNEIVEAIVDEIKNFVFDSGGITLSSQGYSGVPLCGETSLPTREDDLWKIVDILFKTSVQFENAVFRIATSSHEDNLFYLEAERNDVLPKWVTSAEDFNDRVYGYGGVLHVISPELRQKFPALSDIEIIRSNSRDTRNILVTEAVKQKLVTAASRDFGMRKMSVNLPGHLAYIARQRPELLSTAIREFDAAGGYKNEVMERQLSECDDIVVHVHLNSTDFQTVTALADIEMPFDIVSHRIARALIAFDRRHSAIQNGLNSAYDTQLFGKVSDAFERERLVYLFSTLFNQRSSLTHTYQVAKACVSSRHIADCKRLFRGEDLLSNEAQDTECSGDDEGETKVRENKHHVCRKRRGDLGKKRHLAPIVRESQHLVCGEDVAPSSSTSGQLRHFERAVNGDDVYQESSDDSDFGEEEDMDLFVAKPKPRSRKKAPNDLQTPAELMISEEEGGFDVSEVMSALPPIACADEDFDDI</sequence>
<dbReference type="STRING" id="27835.A0A0N4XTL2"/>
<accession>A0A0N4XTL2</accession>
<reference evidence="4" key="1">
    <citation type="submission" date="2017-02" db="UniProtKB">
        <authorList>
            <consortium name="WormBaseParasite"/>
        </authorList>
    </citation>
    <scope>IDENTIFICATION</scope>
</reference>
<organism evidence="4">
    <name type="scientific">Nippostrongylus brasiliensis</name>
    <name type="common">Rat hookworm</name>
    <dbReference type="NCBI Taxonomy" id="27835"/>
    <lineage>
        <taxon>Eukaryota</taxon>
        <taxon>Metazoa</taxon>
        <taxon>Ecdysozoa</taxon>
        <taxon>Nematoda</taxon>
        <taxon>Chromadorea</taxon>
        <taxon>Rhabditida</taxon>
        <taxon>Rhabditina</taxon>
        <taxon>Rhabditomorpha</taxon>
        <taxon>Strongyloidea</taxon>
        <taxon>Heligmosomidae</taxon>
        <taxon>Nippostrongylus</taxon>
    </lineage>
</organism>
<evidence type="ECO:0000313" key="2">
    <source>
        <dbReference type="EMBL" id="VDL69543.1"/>
    </source>
</evidence>
<evidence type="ECO:0000313" key="3">
    <source>
        <dbReference type="Proteomes" id="UP000271162"/>
    </source>
</evidence>
<keyword evidence="3" id="KW-1185">Reference proteome</keyword>
<dbReference type="EMBL" id="UYSL01019768">
    <property type="protein sequence ID" value="VDL69543.1"/>
    <property type="molecule type" value="Genomic_DNA"/>
</dbReference>